<gene>
    <name evidence="1" type="ORF">RHMOL_Rhmol04G0301800</name>
</gene>
<sequence length="201" mass="23788">MAKTELSARPVRVKNKTPAPIQITAEQILREQAKSDSLSRPPASQITDEIELGQYLDKKRKNFENLIRRVGPTNPAAWTNYARWEESQHDFARARSVFERALSAHRFDHTLFLNYAAFEMRNKFLNHARNVWDRAVSVFPRVDQLWYKYAHLEEMIGNTSGARRVFDQWMRWEPDREAWLSYVRFELGMRRSNGPGRFSRD</sequence>
<keyword evidence="2" id="KW-1185">Reference proteome</keyword>
<reference evidence="1" key="1">
    <citation type="submission" date="2022-02" db="EMBL/GenBank/DDBJ databases">
        <title>Plant Genome Project.</title>
        <authorList>
            <person name="Zhang R.-G."/>
        </authorList>
    </citation>
    <scope>NUCLEOTIDE SEQUENCE</scope>
    <source>
        <strain evidence="1">AT1</strain>
    </source>
</reference>
<dbReference type="Proteomes" id="UP001062846">
    <property type="component" value="Chromosome 4"/>
</dbReference>
<protein>
    <submittedName>
        <fullName evidence="1">Uncharacterized protein</fullName>
    </submittedName>
</protein>
<proteinExistence type="predicted"/>
<dbReference type="EMBL" id="CM046391">
    <property type="protein sequence ID" value="KAI8561008.1"/>
    <property type="molecule type" value="Genomic_DNA"/>
</dbReference>
<accession>A0ACC0P8E0</accession>
<organism evidence="1 2">
    <name type="scientific">Rhododendron molle</name>
    <name type="common">Chinese azalea</name>
    <name type="synonym">Azalea mollis</name>
    <dbReference type="NCBI Taxonomy" id="49168"/>
    <lineage>
        <taxon>Eukaryota</taxon>
        <taxon>Viridiplantae</taxon>
        <taxon>Streptophyta</taxon>
        <taxon>Embryophyta</taxon>
        <taxon>Tracheophyta</taxon>
        <taxon>Spermatophyta</taxon>
        <taxon>Magnoliopsida</taxon>
        <taxon>eudicotyledons</taxon>
        <taxon>Gunneridae</taxon>
        <taxon>Pentapetalae</taxon>
        <taxon>asterids</taxon>
        <taxon>Ericales</taxon>
        <taxon>Ericaceae</taxon>
        <taxon>Ericoideae</taxon>
        <taxon>Rhodoreae</taxon>
        <taxon>Rhododendron</taxon>
    </lineage>
</organism>
<evidence type="ECO:0000313" key="2">
    <source>
        <dbReference type="Proteomes" id="UP001062846"/>
    </source>
</evidence>
<name>A0ACC0P8E0_RHOML</name>
<comment type="caution">
    <text evidence="1">The sequence shown here is derived from an EMBL/GenBank/DDBJ whole genome shotgun (WGS) entry which is preliminary data.</text>
</comment>
<evidence type="ECO:0000313" key="1">
    <source>
        <dbReference type="EMBL" id="KAI8561008.1"/>
    </source>
</evidence>